<dbReference type="PROSITE" id="PS50268">
    <property type="entry name" value="CADHERIN_2"/>
    <property type="match status" value="1"/>
</dbReference>
<feature type="compositionally biased region" description="Acidic residues" evidence="4">
    <location>
        <begin position="3078"/>
        <end position="3093"/>
    </location>
</feature>
<feature type="compositionally biased region" description="Acidic residues" evidence="4">
    <location>
        <begin position="2802"/>
        <end position="2963"/>
    </location>
</feature>
<evidence type="ECO:0000313" key="6">
    <source>
        <dbReference type="EMBL" id="MBB1489606.1"/>
    </source>
</evidence>
<dbReference type="GO" id="GO:0016020">
    <property type="term" value="C:membrane"/>
    <property type="evidence" value="ECO:0007669"/>
    <property type="project" value="InterPro"/>
</dbReference>
<dbReference type="EMBL" id="JACJFM010000063">
    <property type="protein sequence ID" value="MBB1489606.1"/>
    <property type="molecule type" value="Genomic_DNA"/>
</dbReference>
<feature type="non-terminal residue" evidence="6">
    <location>
        <position position="1"/>
    </location>
</feature>
<evidence type="ECO:0000256" key="4">
    <source>
        <dbReference type="SAM" id="MobiDB-lite"/>
    </source>
</evidence>
<dbReference type="InterPro" id="IPR002126">
    <property type="entry name" value="Cadherin-like_dom"/>
</dbReference>
<dbReference type="GO" id="GO:0005509">
    <property type="term" value="F:calcium ion binding"/>
    <property type="evidence" value="ECO:0007669"/>
    <property type="project" value="InterPro"/>
</dbReference>
<comment type="caution">
    <text evidence="6">The sequence shown here is derived from an EMBL/GenBank/DDBJ whole genome shotgun (WGS) entry which is preliminary data.</text>
</comment>
<gene>
    <name evidence="6" type="ORF">H4O21_23630</name>
</gene>
<feature type="compositionally biased region" description="Low complexity" evidence="4">
    <location>
        <begin position="3132"/>
        <end position="3144"/>
    </location>
</feature>
<feature type="compositionally biased region" description="Acidic residues" evidence="4">
    <location>
        <begin position="3055"/>
        <end position="3069"/>
    </location>
</feature>
<feature type="region of interest" description="Disordered" evidence="4">
    <location>
        <begin position="1561"/>
        <end position="1584"/>
    </location>
</feature>
<dbReference type="Pfam" id="PF03160">
    <property type="entry name" value="Calx-beta"/>
    <property type="match status" value="4"/>
</dbReference>
<proteinExistence type="predicted"/>
<dbReference type="SUPFAM" id="SSF141072">
    <property type="entry name" value="CalX-like"/>
    <property type="match status" value="2"/>
</dbReference>
<feature type="compositionally biased region" description="Acidic residues" evidence="4">
    <location>
        <begin position="3101"/>
        <end position="3131"/>
    </location>
</feature>
<keyword evidence="7" id="KW-1185">Reference proteome</keyword>
<keyword evidence="2" id="KW-0677">Repeat</keyword>
<keyword evidence="3" id="KW-0106">Calcium</keyword>
<feature type="non-terminal residue" evidence="6">
    <location>
        <position position="3207"/>
    </location>
</feature>
<accession>A0A839IZU5</accession>
<evidence type="ECO:0000259" key="5">
    <source>
        <dbReference type="PROSITE" id="PS50268"/>
    </source>
</evidence>
<dbReference type="InterPro" id="IPR003644">
    <property type="entry name" value="Calx_beta"/>
</dbReference>
<dbReference type="GO" id="GO:0007156">
    <property type="term" value="P:homophilic cell adhesion via plasma membrane adhesion molecules"/>
    <property type="evidence" value="ECO:0007669"/>
    <property type="project" value="InterPro"/>
</dbReference>
<dbReference type="GO" id="GO:0007154">
    <property type="term" value="P:cell communication"/>
    <property type="evidence" value="ECO:0007669"/>
    <property type="project" value="InterPro"/>
</dbReference>
<feature type="compositionally biased region" description="Low complexity" evidence="4">
    <location>
        <begin position="3172"/>
        <end position="3184"/>
    </location>
</feature>
<feature type="region of interest" description="Disordered" evidence="4">
    <location>
        <begin position="3055"/>
        <end position="3207"/>
    </location>
</feature>
<organism evidence="6 7">
    <name type="scientific">Oceanospirillum sediminis</name>
    <dbReference type="NCBI Taxonomy" id="2760088"/>
    <lineage>
        <taxon>Bacteria</taxon>
        <taxon>Pseudomonadati</taxon>
        <taxon>Pseudomonadota</taxon>
        <taxon>Gammaproteobacteria</taxon>
        <taxon>Oceanospirillales</taxon>
        <taxon>Oceanospirillaceae</taxon>
        <taxon>Oceanospirillum</taxon>
    </lineage>
</organism>
<keyword evidence="1" id="KW-0732">Signal</keyword>
<feature type="domain" description="Cadherin" evidence="5">
    <location>
        <begin position="149"/>
        <end position="281"/>
    </location>
</feature>
<feature type="compositionally biased region" description="Polar residues" evidence="4">
    <location>
        <begin position="2964"/>
        <end position="2974"/>
    </location>
</feature>
<sequence>ITDPSEIHEDGANGDTTAYYVVKAVDSDGNPLAEQPGGTVGVSFTDGTATSGDDYTFSNTTVTVGTAFSAKSVDDHLSDSGENFVVSLNGGSYSEDAANTADGSGRYETVEYAPDTVTTTILDETETSTPNDNDSAFTLKLFPADEDGNIVTDPSEIHEDSDNGSTTAFYVVKAVDADGNPLAEQPGGTVEVTFTDGTANAGDDYTFGNTTVTVGTAFSAESVDDVLADNGENFVVSLNDGSYSEDAASTADGSGRYETVEYAPDTVTTTILDETDNDPATPEDNDSAFTLKLFPSDEEGNIISDPSEIHEDSNNGDTTAYYVVKAVDADGNPLADQPKGTVNVSFTDGSATTGDDYTYGNTTVTVGNAFSAESVDDALTDNNENFTVSLDSGSFSGADTYEKVEYAPDTVTTTILDDGEVDSAFTLKLFPADEHGNIATDPSEIHEDGSNGDTTAWYVVKAVGADGQPLAEQPGGTVGVSFTDGTAVSGDDYTAGNTTVTVGKAFSAESIDDSLSDSGENFVVSLDNGSYSEDAANTADGSGRYETVEYAPDTVTTTILDETETSTPNDNDSAFTLKLFPADEDGNIINDPSEIHEDGETSAYYVVKAVDGEGNLLADQPQGQVDVRFNNNSADGSDYSIQKTQVTLGEAFSATAKDDSHSDNGETFTVELVENSYSEDAAYNADGEYETVEYDDATVTTTIRDLDIAEVEDNQNTQENGDWDISILENLDQIHDESDFSSITISGIPDGATLKDGDGNTLTVNGGEYTATSWQDALDLTITPETDSSKDFDLDYQLTLQDGSVATFTQSVVITPEADQPWTLGDLEAESVTYNDTLLEDAGWVSLDAGWGDGSTVYQELTASTGDADGSESNTVVRFFSDGDTNLPNGTKLRFVDEDGNTETFTFNNSNNYVDIPADQLDTLQIRTPSNFNGELSLKIKTGVIDQDEDGNGSDDLWSDGGQSNQAWGVADTLTINVAGSADLADNLISATSVIDAEDSGRDQDTGALTKNADGTYDVSDAIDLEINFRAGQYTNTEVIEFKIENIPDDTYIFDKDGSMLNGSEGASLSEIKIVLDPSGGEHYTPQAGEIVLTSKGAFNNYVESLKLIPAHDSNEDFTLTLNQKSTEPNWDGSVGGEQSKEVTDTFEVQLTSVADSPIVSGTDTPIELKESGDWQDLSGFQISSGEDQHFSEDVYALIRNVPNDVGLRIVDGGGNELFDELVLANSDGSSTDWRIDNDTLQKIDSGEYSIQLKTPDADMSGSLEFGIRVTVLDVDPDTGQQTDTQVSDYTMNIVVQPEVEDYGDTQSSGNEDEWIDLNLNVGSSDGDVLIEGQYPYNGNAYDLKIEIPGLGETGEDIQIQGDNLVIDYANNTVYLNQDDLGSVEVLPPMHSNEDLEGIQFYRYLKDDIDDGSTPDEDVQEIVTGHKVVVSGVADGWEDTDNDENDTTDDVDETDYDGFIVQDISGDGADAVTGGKAISHVVIKFENGDTVKIDNYGEGGEINDYGHPQQYFAGLEQSAGSEVTSYLVKAGNESSGGGYFDPFTGEVVDPENYGFEVKNNGIVDAPSQDRSSLSASEPDDTGASDNIITALSDIVVRNHNVEDQYHDSNDTNPAIDTSESEYYIIQDQSGAGNTSWMVENGINAGGGVWVVPADSFNSASIKILQPGAGDGSLNLEIVPVSKEDDGDILFDQAHTFTIEYAGGDETIATGDGSSLVIDGSAPTITVSGKDSGLEDTLVEDVFGGTTASGGATISYVVSGDADNGSVDTQGMYQLPNGSFVGTGAIDFNPDAEFNGDAGFNVNIIATDSNGNQSFVSEDVILDIDPELDESKVSADGGTEIDDSNSERIDLNIQIGSSDADGSEGLAGDVTITPQDGGQLTGTGIIENADGSYTIAAENLDSVAFVPDAYTHGNFSFEITYTWSDTDANGSDDVSESVTTTFSISLASEVDKIDVNLTPSSGVNESEDYPLDLSMLQHDSDGSEIATVKISGVPNELIIQDANGNKIGNYSDNGDGTVDIVLKGSEVPDGGGLSLHDTTGTYGGEFTVDITAFSLDKVTHEIEQGTDNVTLTINPVASAITEVDAGSAQTDKISGTEDNAGMPLDLDVIMTDLDGSEKLQITFGDEFTNEGFSATYTDSDGNTQTLTDESLLTPDEAQSIQLIPDANYSGDFDLTVNVKSVEVDANGNVLDTLADAVSKTVQVIVNPEADSVTIDSISDQTVAEDTAGVDLGLNLSLDDASEELNLTLSGLEPGSSVSVAGQSVTVGGNGTVSFNNLTEADAETLSLTPPDNYSGTMNINVSVKTVDGNDVLDTAVSQSFSFEVTPEADDIQINSAGGEGAEDSAINLGLDFALVDSSELLDVTLSGQEPGSEISINGGAQVGTVNGDGSVTFEGLTLTQAESLQVTPPDNYSGTMDMHISVKTVDGTDVLDSPKTLEFAIEVTPDADQPDLDDPLLSDGVENDDGSFSYELDLSASLTDSSEQLSLRVDGIPDDCTLTNDNGDTLTVIDGSIVLTPDQLEGLTLTSPEELVSDGEGGLNIEATAISTEDDDSSAVQTKTIIDGFIDGLAYSTSSGLSGLTDSQGAFEYHEGDTVTFRIGDVVVGTATPDDMAQSNLFLQDLANVDRGDLNNEYVENMGVFLQSLDADGNPDNGITITPAVHAAFEGVSLNLSAASEEEVRDAIEQAGKQAITEEQAMDHVKRMLEQYGNQTEFDEHIDDSIETATFAQAPIDGLRYETSSGLSGEVTNGNFQFDENDTVDFYAGDQLVASINPSDIGDDGVITFEEAGFTVSLEEVKQLIDPDSDAEEDVSDEEEEDLIDSEDQDESEDEIADEEEGEGVTSEEQDESEDDTSDEEDEVVASEDQNESEDNTSDEEDEVVASEDQNESEDDTSDEEDEVAISEGQDESEDDTPDEEDEAVASEDQNEPEDDTSDEEDEVVISEGQDESEDGTDEEDDTSDEEGVQTSGGDQTSIVTANFSSEFNGDLRYETSSGLEGDLADGTFQFDSADTVEFYIGDQLVASFDSSAVGDDDSISFEEAGFVFSVEEIKALVDQDVDDTQNAESEFDPEADHVDELTLSEDAPDSEEDEEPGSDSGDVVVDYDDDDSDSDDDIVGVSEEADSDASEEEPTEVVSESSEGTDSGASEEEPAEVVSESSEGTDSGTSEEEPAEVVSESSEGTDSGTSEEEPAEVVSESSEGTDSGTSE</sequence>
<reference evidence="6 7" key="1">
    <citation type="submission" date="2020-08" db="EMBL/GenBank/DDBJ databases">
        <title>Oceanospirillum sp. nov. isolated from marine sediment.</title>
        <authorList>
            <person name="Ji X."/>
        </authorList>
    </citation>
    <scope>NUCLEOTIDE SEQUENCE [LARGE SCALE GENOMIC DNA]</scope>
    <source>
        <strain evidence="6 7">D5</strain>
    </source>
</reference>
<name>A0A839IZU5_9GAMM</name>
<evidence type="ECO:0000256" key="2">
    <source>
        <dbReference type="ARBA" id="ARBA00022737"/>
    </source>
</evidence>
<evidence type="ECO:0000256" key="3">
    <source>
        <dbReference type="ARBA" id="ARBA00022837"/>
    </source>
</evidence>
<feature type="compositionally biased region" description="Low complexity" evidence="4">
    <location>
        <begin position="3192"/>
        <end position="3207"/>
    </location>
</feature>
<evidence type="ECO:0000256" key="1">
    <source>
        <dbReference type="ARBA" id="ARBA00022729"/>
    </source>
</evidence>
<dbReference type="RefSeq" id="WP_182812174.1">
    <property type="nucleotide sequence ID" value="NZ_JACJFM010000063.1"/>
</dbReference>
<dbReference type="Proteomes" id="UP000565262">
    <property type="component" value="Unassembled WGS sequence"/>
</dbReference>
<evidence type="ECO:0000313" key="7">
    <source>
        <dbReference type="Proteomes" id="UP000565262"/>
    </source>
</evidence>
<dbReference type="InterPro" id="IPR038081">
    <property type="entry name" value="CalX-like_sf"/>
</dbReference>
<feature type="region of interest" description="Disordered" evidence="4">
    <location>
        <begin position="2796"/>
        <end position="2974"/>
    </location>
</feature>
<protein>
    <recommendedName>
        <fullName evidence="5">Cadherin domain-containing protein</fullName>
    </recommendedName>
</protein>
<feature type="compositionally biased region" description="Low complexity" evidence="4">
    <location>
        <begin position="3152"/>
        <end position="3164"/>
    </location>
</feature>